<reference evidence="2 3" key="1">
    <citation type="submission" date="2016-07" db="EMBL/GenBank/DDBJ databases">
        <title>Pervasive Adenine N6-methylation of Active Genes in Fungi.</title>
        <authorList>
            <consortium name="DOE Joint Genome Institute"/>
            <person name="Mondo S.J."/>
            <person name="Dannebaum R.O."/>
            <person name="Kuo R.C."/>
            <person name="Labutti K."/>
            <person name="Haridas S."/>
            <person name="Kuo A."/>
            <person name="Salamov A."/>
            <person name="Ahrendt S.R."/>
            <person name="Lipzen A."/>
            <person name="Sullivan W."/>
            <person name="Andreopoulos W.B."/>
            <person name="Clum A."/>
            <person name="Lindquist E."/>
            <person name="Daum C."/>
            <person name="Ramamoorthy G.K."/>
            <person name="Gryganskyi A."/>
            <person name="Culley D."/>
            <person name="Magnuson J.K."/>
            <person name="James T.Y."/>
            <person name="O'Malley M.A."/>
            <person name="Stajich J.E."/>
            <person name="Spatafora J.W."/>
            <person name="Visel A."/>
            <person name="Grigoriev I.V."/>
        </authorList>
    </citation>
    <scope>NUCLEOTIDE SEQUENCE [LARGE SCALE GENOMIC DNA]</scope>
    <source>
        <strain evidence="2 3">CBS 115471</strain>
    </source>
</reference>
<feature type="region of interest" description="Disordered" evidence="1">
    <location>
        <begin position="88"/>
        <end position="115"/>
    </location>
</feature>
<organism evidence="2 3">
    <name type="scientific">Clohesyomyces aquaticus</name>
    <dbReference type="NCBI Taxonomy" id="1231657"/>
    <lineage>
        <taxon>Eukaryota</taxon>
        <taxon>Fungi</taxon>
        <taxon>Dikarya</taxon>
        <taxon>Ascomycota</taxon>
        <taxon>Pezizomycotina</taxon>
        <taxon>Dothideomycetes</taxon>
        <taxon>Pleosporomycetidae</taxon>
        <taxon>Pleosporales</taxon>
        <taxon>Lindgomycetaceae</taxon>
        <taxon>Clohesyomyces</taxon>
    </lineage>
</organism>
<dbReference type="Proteomes" id="UP000193144">
    <property type="component" value="Unassembled WGS sequence"/>
</dbReference>
<dbReference type="SUPFAM" id="SSF56973">
    <property type="entry name" value="Aerolisin/ETX pore-forming domain"/>
    <property type="match status" value="1"/>
</dbReference>
<dbReference type="EMBL" id="MCFA01000112">
    <property type="protein sequence ID" value="ORY07017.1"/>
    <property type="molecule type" value="Genomic_DNA"/>
</dbReference>
<dbReference type="Gene3D" id="2.170.15.10">
    <property type="entry name" value="Proaerolysin, chain A, domain 3"/>
    <property type="match status" value="1"/>
</dbReference>
<sequence length="231" mass="25023">MTMQVGSGTKLFECKSDIGSYAGEPQDLAIGILIGAFGSSGSDINSLGLMFLHGSVGEAQIVDMKFPDSLEDMNHQKKGMDMVTLKPQTFKNGGREGSGNQTFPFSSRETRQNSRKFTKTDSKTFGTSVPLKVGGKVPIPEVMEISTELTTTSMSGHYATDYINIVNIKLASGQEFKIEKPSHVEYMGVTQALVESKIVPIAELPGDGKGTINVGKRRVDFKAKCMSRKLL</sequence>
<evidence type="ECO:0000313" key="2">
    <source>
        <dbReference type="EMBL" id="ORY07017.1"/>
    </source>
</evidence>
<proteinExistence type="predicted"/>
<protein>
    <recommendedName>
        <fullName evidence="4">Jacalin-type lectin domain-containing protein</fullName>
    </recommendedName>
</protein>
<keyword evidence="3" id="KW-1185">Reference proteome</keyword>
<name>A0A1Y1ZAI9_9PLEO</name>
<evidence type="ECO:0000256" key="1">
    <source>
        <dbReference type="SAM" id="MobiDB-lite"/>
    </source>
</evidence>
<evidence type="ECO:0000313" key="3">
    <source>
        <dbReference type="Proteomes" id="UP000193144"/>
    </source>
</evidence>
<feature type="compositionally biased region" description="Polar residues" evidence="1">
    <location>
        <begin position="98"/>
        <end position="107"/>
    </location>
</feature>
<dbReference type="OrthoDB" id="3758675at2759"/>
<accession>A0A1Y1ZAI9</accession>
<comment type="caution">
    <text evidence="2">The sequence shown here is derived from an EMBL/GenBank/DDBJ whole genome shotgun (WGS) entry which is preliminary data.</text>
</comment>
<evidence type="ECO:0008006" key="4">
    <source>
        <dbReference type="Google" id="ProtNLM"/>
    </source>
</evidence>
<gene>
    <name evidence="2" type="ORF">BCR34DRAFT_590424</name>
</gene>
<dbReference type="AlphaFoldDB" id="A0A1Y1ZAI9"/>